<sequence>MKMLWSIAAILSILSTEFVCCLDNGLARTPPMGWLSWTRFTCNTNCVTDMDNCISEKLFMDMADQLVAYGYRDAGYEYVSLDDCWLAESRDKDGRLQADPLRFPNGITGLVKY</sequence>
<protein>
    <recommendedName>
        <fullName evidence="4">Alpha-galactosidase</fullName>
        <ecNumber evidence="4">3.2.1.-</ecNumber>
    </recommendedName>
</protein>
<evidence type="ECO:0000256" key="3">
    <source>
        <dbReference type="ARBA" id="ARBA00023295"/>
    </source>
</evidence>
<keyword evidence="4" id="KW-1015">Disulfide bond</keyword>
<comment type="caution">
    <text evidence="6">The sequence shown here is derived from an EMBL/GenBank/DDBJ whole genome shotgun (WGS) entry which is preliminary data.</text>
</comment>
<dbReference type="GO" id="GO:0004557">
    <property type="term" value="F:alpha-galactosidase activity"/>
    <property type="evidence" value="ECO:0007669"/>
    <property type="project" value="TreeGrafter"/>
</dbReference>
<dbReference type="InterPro" id="IPR000111">
    <property type="entry name" value="Glyco_hydro_27/36_CS"/>
</dbReference>
<dbReference type="GO" id="GO:0005737">
    <property type="term" value="C:cytoplasm"/>
    <property type="evidence" value="ECO:0007669"/>
    <property type="project" value="TreeGrafter"/>
</dbReference>
<dbReference type="PROSITE" id="PS00512">
    <property type="entry name" value="ALPHA_GALACTOSIDASE"/>
    <property type="match status" value="1"/>
</dbReference>
<dbReference type="GO" id="GO:0016139">
    <property type="term" value="P:glycoside catabolic process"/>
    <property type="evidence" value="ECO:0007669"/>
    <property type="project" value="TreeGrafter"/>
</dbReference>
<feature type="non-terminal residue" evidence="6">
    <location>
        <position position="1"/>
    </location>
</feature>
<dbReference type="EMBL" id="JAEAOA010001649">
    <property type="protein sequence ID" value="KAK3594210.1"/>
    <property type="molecule type" value="Genomic_DNA"/>
</dbReference>
<keyword evidence="5" id="KW-0732">Signal</keyword>
<dbReference type="PRINTS" id="PR00740">
    <property type="entry name" value="GLHYDRLASE27"/>
</dbReference>
<dbReference type="PANTHER" id="PTHR11452:SF83">
    <property type="entry name" value="ALPHA-GALACTOSIDASE"/>
    <property type="match status" value="1"/>
</dbReference>
<name>A0AAE0VYZ8_9BIVA</name>
<accession>A0AAE0VYZ8</accession>
<evidence type="ECO:0000313" key="6">
    <source>
        <dbReference type="EMBL" id="KAK3594210.1"/>
    </source>
</evidence>
<dbReference type="InterPro" id="IPR013785">
    <property type="entry name" value="Aldolase_TIM"/>
</dbReference>
<keyword evidence="3 4" id="KW-0326">Glycosidase</keyword>
<reference evidence="6" key="1">
    <citation type="journal article" date="2021" name="Genome Biol. Evol.">
        <title>A High-Quality Reference Genome for a Parasitic Bivalve with Doubly Uniparental Inheritance (Bivalvia: Unionida).</title>
        <authorList>
            <person name="Smith C.H."/>
        </authorList>
    </citation>
    <scope>NUCLEOTIDE SEQUENCE</scope>
    <source>
        <strain evidence="6">CHS0354</strain>
    </source>
</reference>
<reference evidence="6" key="2">
    <citation type="journal article" date="2021" name="Genome Biol. Evol.">
        <title>Developing a high-quality reference genome for a parasitic bivalve with doubly uniparental inheritance (Bivalvia: Unionida).</title>
        <authorList>
            <person name="Smith C.H."/>
        </authorList>
    </citation>
    <scope>NUCLEOTIDE SEQUENCE</scope>
    <source>
        <strain evidence="6">CHS0354</strain>
        <tissue evidence="6">Mantle</tissue>
    </source>
</reference>
<reference evidence="6" key="3">
    <citation type="submission" date="2023-05" db="EMBL/GenBank/DDBJ databases">
        <authorList>
            <person name="Smith C.H."/>
        </authorList>
    </citation>
    <scope>NUCLEOTIDE SEQUENCE</scope>
    <source>
        <strain evidence="6">CHS0354</strain>
        <tissue evidence="6">Mantle</tissue>
    </source>
</reference>
<dbReference type="InterPro" id="IPR002241">
    <property type="entry name" value="Glyco_hydro_27"/>
</dbReference>
<evidence type="ECO:0000256" key="2">
    <source>
        <dbReference type="ARBA" id="ARBA00022801"/>
    </source>
</evidence>
<dbReference type="Proteomes" id="UP001195483">
    <property type="component" value="Unassembled WGS sequence"/>
</dbReference>
<dbReference type="SUPFAM" id="SSF51445">
    <property type="entry name" value="(Trans)glycosidases"/>
    <property type="match status" value="1"/>
</dbReference>
<feature type="chain" id="PRO_5042043964" description="Alpha-galactosidase" evidence="5">
    <location>
        <begin position="22"/>
        <end position="113"/>
    </location>
</feature>
<keyword evidence="2 4" id="KW-0378">Hydrolase</keyword>
<gene>
    <name evidence="6" type="ORF">CHS0354_027326</name>
</gene>
<evidence type="ECO:0000256" key="4">
    <source>
        <dbReference type="RuleBase" id="RU361168"/>
    </source>
</evidence>
<dbReference type="PANTHER" id="PTHR11452">
    <property type="entry name" value="ALPHA-GALACTOSIDASE/ALPHA-N-ACETYLGALACTOSAMINIDASE"/>
    <property type="match status" value="1"/>
</dbReference>
<keyword evidence="7" id="KW-1185">Reference proteome</keyword>
<feature type="signal peptide" evidence="5">
    <location>
        <begin position="1"/>
        <end position="21"/>
    </location>
</feature>
<dbReference type="GO" id="GO:0009311">
    <property type="term" value="P:oligosaccharide metabolic process"/>
    <property type="evidence" value="ECO:0007669"/>
    <property type="project" value="TreeGrafter"/>
</dbReference>
<proteinExistence type="inferred from homology"/>
<organism evidence="6 7">
    <name type="scientific">Potamilus streckersoni</name>
    <dbReference type="NCBI Taxonomy" id="2493646"/>
    <lineage>
        <taxon>Eukaryota</taxon>
        <taxon>Metazoa</taxon>
        <taxon>Spiralia</taxon>
        <taxon>Lophotrochozoa</taxon>
        <taxon>Mollusca</taxon>
        <taxon>Bivalvia</taxon>
        <taxon>Autobranchia</taxon>
        <taxon>Heteroconchia</taxon>
        <taxon>Palaeoheterodonta</taxon>
        <taxon>Unionida</taxon>
        <taxon>Unionoidea</taxon>
        <taxon>Unionidae</taxon>
        <taxon>Ambleminae</taxon>
        <taxon>Lampsilini</taxon>
        <taxon>Potamilus</taxon>
    </lineage>
</organism>
<dbReference type="Gene3D" id="3.20.20.70">
    <property type="entry name" value="Aldolase class I"/>
    <property type="match status" value="1"/>
</dbReference>
<dbReference type="AlphaFoldDB" id="A0AAE0VYZ8"/>
<comment type="similarity">
    <text evidence="1 4">Belongs to the glycosyl hydrolase 27 family.</text>
</comment>
<evidence type="ECO:0000313" key="7">
    <source>
        <dbReference type="Proteomes" id="UP001195483"/>
    </source>
</evidence>
<dbReference type="InterPro" id="IPR017853">
    <property type="entry name" value="GH"/>
</dbReference>
<evidence type="ECO:0000256" key="5">
    <source>
        <dbReference type="SAM" id="SignalP"/>
    </source>
</evidence>
<comment type="subunit">
    <text evidence="4">Homodimer.</text>
</comment>
<dbReference type="EC" id="3.2.1.-" evidence="4"/>
<dbReference type="Pfam" id="PF16499">
    <property type="entry name" value="Melibiase_2"/>
    <property type="match status" value="1"/>
</dbReference>
<evidence type="ECO:0000256" key="1">
    <source>
        <dbReference type="ARBA" id="ARBA00009743"/>
    </source>
</evidence>